<gene>
    <name evidence="1" type="ORF">MUN86_25145</name>
</gene>
<keyword evidence="1" id="KW-0614">Plasmid</keyword>
<dbReference type="EMBL" id="CP095063">
    <property type="protein sequence ID" value="UOQ68773.1"/>
    <property type="molecule type" value="Genomic_DNA"/>
</dbReference>
<protein>
    <submittedName>
        <fullName evidence="1">Uncharacterized protein</fullName>
    </submittedName>
</protein>
<evidence type="ECO:0000313" key="1">
    <source>
        <dbReference type="EMBL" id="UOQ68773.1"/>
    </source>
</evidence>
<dbReference type="RefSeq" id="WP_245126303.1">
    <property type="nucleotide sequence ID" value="NZ_CP095063.1"/>
</dbReference>
<dbReference type="Proteomes" id="UP000830401">
    <property type="component" value="Plasmid unnamed2"/>
</dbReference>
<name>A0ABY4GCX6_9BACT</name>
<organism evidence="1 2">
    <name type="scientific">Hymenobacter volaticus</name>
    <dbReference type="NCBI Taxonomy" id="2932254"/>
    <lineage>
        <taxon>Bacteria</taxon>
        <taxon>Pseudomonadati</taxon>
        <taxon>Bacteroidota</taxon>
        <taxon>Cytophagia</taxon>
        <taxon>Cytophagales</taxon>
        <taxon>Hymenobacteraceae</taxon>
        <taxon>Hymenobacter</taxon>
    </lineage>
</organism>
<proteinExistence type="predicted"/>
<keyword evidence="2" id="KW-1185">Reference proteome</keyword>
<reference evidence="1" key="1">
    <citation type="submission" date="2022-04" db="EMBL/GenBank/DDBJ databases">
        <title>Hymenobacter sp. isolated from the air.</title>
        <authorList>
            <person name="Won M."/>
            <person name="Lee C.-M."/>
            <person name="Woen H.-Y."/>
            <person name="Kwon S.-W."/>
        </authorList>
    </citation>
    <scope>NUCLEOTIDE SEQUENCE</scope>
    <source>
        <strain evidence="1">5420S-77</strain>
        <plasmid evidence="1">unnamed2</plasmid>
    </source>
</reference>
<evidence type="ECO:0000313" key="2">
    <source>
        <dbReference type="Proteomes" id="UP000830401"/>
    </source>
</evidence>
<sequence length="101" mass="10663">MDGTPMKAVAFSPYDVVGLATATGAANMHFYLAIEESSTRHRGDPLSSDIVIELAGEDPAGQPLRTRHAVVHPQEQMPLTGLGAALILAYSEVADYKGTVP</sequence>
<accession>A0ABY4GCX6</accession>
<geneLocation type="plasmid" evidence="1 2">
    <name>unnamed2</name>
</geneLocation>